<dbReference type="AlphaFoldDB" id="A0A2P2JT69"/>
<evidence type="ECO:0000313" key="1">
    <source>
        <dbReference type="EMBL" id="MBW96669.1"/>
    </source>
</evidence>
<proteinExistence type="predicted"/>
<protein>
    <submittedName>
        <fullName evidence="1">Uncharacterized protein</fullName>
    </submittedName>
</protein>
<sequence length="30" mass="3386">MTRRKDWVVSAELPLGLGMGLQHQSSEIFV</sequence>
<dbReference type="EMBL" id="GGEC01016186">
    <property type="protein sequence ID" value="MBW96669.1"/>
    <property type="molecule type" value="Transcribed_RNA"/>
</dbReference>
<organism evidence="1">
    <name type="scientific">Rhizophora mucronata</name>
    <name type="common">Asiatic mangrove</name>
    <dbReference type="NCBI Taxonomy" id="61149"/>
    <lineage>
        <taxon>Eukaryota</taxon>
        <taxon>Viridiplantae</taxon>
        <taxon>Streptophyta</taxon>
        <taxon>Embryophyta</taxon>
        <taxon>Tracheophyta</taxon>
        <taxon>Spermatophyta</taxon>
        <taxon>Magnoliopsida</taxon>
        <taxon>eudicotyledons</taxon>
        <taxon>Gunneridae</taxon>
        <taxon>Pentapetalae</taxon>
        <taxon>rosids</taxon>
        <taxon>fabids</taxon>
        <taxon>Malpighiales</taxon>
        <taxon>Rhizophoraceae</taxon>
        <taxon>Rhizophora</taxon>
    </lineage>
</organism>
<name>A0A2P2JT69_RHIMU</name>
<accession>A0A2P2JT69</accession>
<reference evidence="1" key="1">
    <citation type="submission" date="2018-02" db="EMBL/GenBank/DDBJ databases">
        <title>Rhizophora mucronata_Transcriptome.</title>
        <authorList>
            <person name="Meera S.P."/>
            <person name="Sreeshan A."/>
            <person name="Augustine A."/>
        </authorList>
    </citation>
    <scope>NUCLEOTIDE SEQUENCE</scope>
    <source>
        <tissue evidence="1">Leaf</tissue>
    </source>
</reference>